<dbReference type="CDD" id="cd12885">
    <property type="entry name" value="SPRY_RanBP_like"/>
    <property type="match status" value="1"/>
</dbReference>
<dbReference type="PROSITE" id="PS50188">
    <property type="entry name" value="B302_SPRY"/>
    <property type="match status" value="1"/>
</dbReference>
<dbReference type="WBParaSite" id="GPLIN_000905800">
    <property type="protein sequence ID" value="GPLIN_000905800"/>
    <property type="gene ID" value="GPLIN_000905800"/>
</dbReference>
<dbReference type="InterPro" id="IPR044736">
    <property type="entry name" value="Gid1/RanBPM/SPLA_SPRY"/>
</dbReference>
<dbReference type="Proteomes" id="UP000050741">
    <property type="component" value="Unassembled WGS sequence"/>
</dbReference>
<dbReference type="Gene3D" id="2.60.120.920">
    <property type="match status" value="1"/>
</dbReference>
<dbReference type="InterPro" id="IPR001870">
    <property type="entry name" value="B30.2/SPRY"/>
</dbReference>
<organism evidence="3 4">
    <name type="scientific">Globodera pallida</name>
    <name type="common">Potato cyst nematode worm</name>
    <name type="synonym">Heterodera pallida</name>
    <dbReference type="NCBI Taxonomy" id="36090"/>
    <lineage>
        <taxon>Eukaryota</taxon>
        <taxon>Metazoa</taxon>
        <taxon>Ecdysozoa</taxon>
        <taxon>Nematoda</taxon>
        <taxon>Chromadorea</taxon>
        <taxon>Rhabditida</taxon>
        <taxon>Tylenchina</taxon>
        <taxon>Tylenchomorpha</taxon>
        <taxon>Tylenchoidea</taxon>
        <taxon>Heteroderidae</taxon>
        <taxon>Heteroderinae</taxon>
        <taxon>Globodera</taxon>
    </lineage>
</organism>
<proteinExistence type="predicted"/>
<reference evidence="3" key="2">
    <citation type="submission" date="2014-05" db="EMBL/GenBank/DDBJ databases">
        <title>The genome and life-stage specific transcriptomes of Globodera pallida elucidate key aspects of plant parasitism by a cyst nematode.</title>
        <authorList>
            <person name="Cotton J.A."/>
            <person name="Lilley C.J."/>
            <person name="Jones L.M."/>
            <person name="Kikuchi T."/>
            <person name="Reid A.J."/>
            <person name="Thorpe P."/>
            <person name="Tsai I.J."/>
            <person name="Beasley H."/>
            <person name="Blok V."/>
            <person name="Cock P.J.A."/>
            <person name="Van den Akker S.E."/>
            <person name="Holroyd N."/>
            <person name="Hunt M."/>
            <person name="Mantelin S."/>
            <person name="Naghra H."/>
            <person name="Pain A."/>
            <person name="Palomares-Rius J.E."/>
            <person name="Zarowiecki M."/>
            <person name="Berriman M."/>
            <person name="Jones J.T."/>
            <person name="Urwin P.E."/>
        </authorList>
    </citation>
    <scope>NUCLEOTIDE SEQUENCE [LARGE SCALE GENOMIC DNA]</scope>
    <source>
        <strain evidence="3">Lindley</strain>
    </source>
</reference>
<feature type="domain" description="B30.2/SPRY" evidence="2">
    <location>
        <begin position="182"/>
        <end position="376"/>
    </location>
</feature>
<reference evidence="4" key="3">
    <citation type="submission" date="2016-06" db="UniProtKB">
        <authorList>
            <consortium name="WormBaseParasite"/>
        </authorList>
    </citation>
    <scope>IDENTIFICATION</scope>
</reference>
<feature type="coiled-coil region" evidence="1">
    <location>
        <begin position="7"/>
        <end position="93"/>
    </location>
</feature>
<keyword evidence="3" id="KW-1185">Reference proteome</keyword>
<protein>
    <submittedName>
        <fullName evidence="4">B30.2/SPRY domain-containing protein</fullName>
    </submittedName>
</protein>
<reference evidence="3" key="1">
    <citation type="submission" date="2013-12" db="EMBL/GenBank/DDBJ databases">
        <authorList>
            <person name="Aslett M."/>
        </authorList>
    </citation>
    <scope>NUCLEOTIDE SEQUENCE [LARGE SCALE GENOMIC DNA]</scope>
    <source>
        <strain evidence="3">Lindley</strain>
    </source>
</reference>
<evidence type="ECO:0000259" key="2">
    <source>
        <dbReference type="PROSITE" id="PS50188"/>
    </source>
</evidence>
<evidence type="ECO:0000313" key="3">
    <source>
        <dbReference type="Proteomes" id="UP000050741"/>
    </source>
</evidence>
<dbReference type="InterPro" id="IPR003877">
    <property type="entry name" value="SPRY_dom"/>
</dbReference>
<dbReference type="SUPFAM" id="SSF49899">
    <property type="entry name" value="Concanavalin A-like lectins/glucanases"/>
    <property type="match status" value="1"/>
</dbReference>
<evidence type="ECO:0000256" key="1">
    <source>
        <dbReference type="SAM" id="Coils"/>
    </source>
</evidence>
<accession>A0A183C862</accession>
<name>A0A183C862_GLOPA</name>
<dbReference type="InterPro" id="IPR013320">
    <property type="entry name" value="ConA-like_dom_sf"/>
</dbReference>
<dbReference type="Pfam" id="PF00622">
    <property type="entry name" value="SPRY"/>
    <property type="match status" value="1"/>
</dbReference>
<dbReference type="AlphaFoldDB" id="A0A183C862"/>
<dbReference type="InterPro" id="IPR043136">
    <property type="entry name" value="B30.2/SPRY_sf"/>
</dbReference>
<keyword evidence="1" id="KW-0175">Coiled coil</keyword>
<sequence>MEEWKRITKLELENKALRAELAHQKLLNAHNVLQTKMEEYQNKQQQTINALTEKLKVSNDHFLLKHREHEKLLNAQKNIMEEMKEQRKMDQKETNDKIGWLNEDQQKLCVSIDQFSVMQSDQKAFLERLNAFEQKQTANSKQQKTDQKAMSATIDRGMNQLKGELRATMEDYQKQQNIISDLQKIVAVLNETINVKVLTPQNRWNSAACHEGLTLSEPDRLIVQITGVNKREWFSVFARPIPKSGIFYYEVTILGKKSFSYVHIGLGARQMPLHEWVGGYEGTYAYEDNGIFWGHAVEGCAHWKGRPFIKGMPSFGVGDVVGCGVDLATRQIIYTKNGQRLDSANLFVFPGADLFPCVSLFGPGAKIETNFGPDFEYKL</sequence>
<evidence type="ECO:0000313" key="4">
    <source>
        <dbReference type="WBParaSite" id="GPLIN_000905800"/>
    </source>
</evidence>
<dbReference type="SMART" id="SM00449">
    <property type="entry name" value="SPRY"/>
    <property type="match status" value="1"/>
</dbReference>